<evidence type="ECO:0000313" key="2">
    <source>
        <dbReference type="Proteomes" id="UP000017048"/>
    </source>
</evidence>
<evidence type="ECO:0000313" key="1">
    <source>
        <dbReference type="EMBL" id="GAD87103.1"/>
    </source>
</evidence>
<dbReference type="Proteomes" id="UP000017048">
    <property type="component" value="Unassembled WGS sequence"/>
</dbReference>
<name>U5EL97_NOCAS</name>
<dbReference type="AlphaFoldDB" id="U5EL97"/>
<dbReference type="EMBL" id="BAFO02000034">
    <property type="protein sequence ID" value="GAD87103.1"/>
    <property type="molecule type" value="Genomic_DNA"/>
</dbReference>
<organism evidence="1 2">
    <name type="scientific">Nocardia asteroides NBRC 15531</name>
    <dbReference type="NCBI Taxonomy" id="1110697"/>
    <lineage>
        <taxon>Bacteria</taxon>
        <taxon>Bacillati</taxon>
        <taxon>Actinomycetota</taxon>
        <taxon>Actinomycetes</taxon>
        <taxon>Mycobacteriales</taxon>
        <taxon>Nocardiaceae</taxon>
        <taxon>Nocardia</taxon>
    </lineage>
</organism>
<sequence length="61" mass="6864">MSGWVFFTLIRDPWRVVLLFCTASHTARVTRGSWVGSGDHTHFSGGTSAPPFLLARRFHTM</sequence>
<protein>
    <submittedName>
        <fullName evidence="1">Uncharacterized protein</fullName>
    </submittedName>
</protein>
<reference evidence="1 2" key="1">
    <citation type="journal article" date="2014" name="BMC Genomics">
        <title>Genome based analysis of type-I polyketide synthase and nonribosomal peptide synthetase gene clusters in seven strains of five representative Nocardia species.</title>
        <authorList>
            <person name="Komaki H."/>
            <person name="Ichikawa N."/>
            <person name="Hosoyama A."/>
            <person name="Takahashi-Nakaguchi A."/>
            <person name="Matsuzawa T."/>
            <person name="Suzuki K."/>
            <person name="Fujita N."/>
            <person name="Gonoi T."/>
        </authorList>
    </citation>
    <scope>NUCLEOTIDE SEQUENCE [LARGE SCALE GENOMIC DNA]</scope>
    <source>
        <strain evidence="1 2">NBRC 15531</strain>
    </source>
</reference>
<gene>
    <name evidence="1" type="ORF">NCAST_34_02330</name>
</gene>
<comment type="caution">
    <text evidence="1">The sequence shown here is derived from an EMBL/GenBank/DDBJ whole genome shotgun (WGS) entry which is preliminary data.</text>
</comment>
<keyword evidence="2" id="KW-1185">Reference proteome</keyword>
<accession>U5EL97</accession>
<proteinExistence type="predicted"/>